<dbReference type="EMBL" id="BKCP01004516">
    <property type="protein sequence ID" value="GER31906.1"/>
    <property type="molecule type" value="Genomic_DNA"/>
</dbReference>
<dbReference type="PANTHER" id="PTHR34197:SF3">
    <property type="entry name" value="DUF740 FAMILY PROTEIN"/>
    <property type="match status" value="1"/>
</dbReference>
<evidence type="ECO:0000313" key="2">
    <source>
        <dbReference type="EMBL" id="GER31906.1"/>
    </source>
</evidence>
<evidence type="ECO:0000313" key="3">
    <source>
        <dbReference type="Proteomes" id="UP000325081"/>
    </source>
</evidence>
<reference evidence="3" key="1">
    <citation type="journal article" date="2019" name="Curr. Biol.">
        <title>Genome Sequence of Striga asiatica Provides Insight into the Evolution of Plant Parasitism.</title>
        <authorList>
            <person name="Yoshida S."/>
            <person name="Kim S."/>
            <person name="Wafula E.K."/>
            <person name="Tanskanen J."/>
            <person name="Kim Y.M."/>
            <person name="Honaas L."/>
            <person name="Yang Z."/>
            <person name="Spallek T."/>
            <person name="Conn C.E."/>
            <person name="Ichihashi Y."/>
            <person name="Cheong K."/>
            <person name="Cui S."/>
            <person name="Der J.P."/>
            <person name="Gundlach H."/>
            <person name="Jiao Y."/>
            <person name="Hori C."/>
            <person name="Ishida J.K."/>
            <person name="Kasahara H."/>
            <person name="Kiba T."/>
            <person name="Kim M.S."/>
            <person name="Koo N."/>
            <person name="Laohavisit A."/>
            <person name="Lee Y.H."/>
            <person name="Lumba S."/>
            <person name="McCourt P."/>
            <person name="Mortimer J.C."/>
            <person name="Mutuku J.M."/>
            <person name="Nomura T."/>
            <person name="Sasaki-Sekimoto Y."/>
            <person name="Seto Y."/>
            <person name="Wang Y."/>
            <person name="Wakatake T."/>
            <person name="Sakakibara H."/>
            <person name="Demura T."/>
            <person name="Yamaguchi S."/>
            <person name="Yoneyama K."/>
            <person name="Manabe R.I."/>
            <person name="Nelson D.C."/>
            <person name="Schulman A.H."/>
            <person name="Timko M.P."/>
            <person name="dePamphilis C.W."/>
            <person name="Choi D."/>
            <person name="Shirasu K."/>
        </authorList>
    </citation>
    <scope>NUCLEOTIDE SEQUENCE [LARGE SCALE GENOMIC DNA]</scope>
    <source>
        <strain evidence="3">cv. UVA1</strain>
    </source>
</reference>
<feature type="region of interest" description="Disordered" evidence="1">
    <location>
        <begin position="1"/>
        <end position="29"/>
    </location>
</feature>
<dbReference type="AlphaFoldDB" id="A0A5A7PH05"/>
<organism evidence="2 3">
    <name type="scientific">Striga asiatica</name>
    <name type="common">Asiatic witchweed</name>
    <name type="synonym">Buchnera asiatica</name>
    <dbReference type="NCBI Taxonomy" id="4170"/>
    <lineage>
        <taxon>Eukaryota</taxon>
        <taxon>Viridiplantae</taxon>
        <taxon>Streptophyta</taxon>
        <taxon>Embryophyta</taxon>
        <taxon>Tracheophyta</taxon>
        <taxon>Spermatophyta</taxon>
        <taxon>Magnoliopsida</taxon>
        <taxon>eudicotyledons</taxon>
        <taxon>Gunneridae</taxon>
        <taxon>Pentapetalae</taxon>
        <taxon>asterids</taxon>
        <taxon>lamiids</taxon>
        <taxon>Lamiales</taxon>
        <taxon>Orobanchaceae</taxon>
        <taxon>Buchnereae</taxon>
        <taxon>Striga</taxon>
    </lineage>
</organism>
<protein>
    <submittedName>
        <fullName evidence="2">DNA polymerase III PolC-type</fullName>
    </submittedName>
</protein>
<dbReference type="PANTHER" id="PTHR34197">
    <property type="entry name" value="OS04G0591300 PROTEIN"/>
    <property type="match status" value="1"/>
</dbReference>
<proteinExistence type="predicted"/>
<name>A0A5A7PH05_STRAF</name>
<gene>
    <name evidence="2" type="ORF">STAS_07938</name>
</gene>
<keyword evidence="3" id="KW-1185">Reference proteome</keyword>
<dbReference type="OrthoDB" id="1931940at2759"/>
<evidence type="ECO:0000256" key="1">
    <source>
        <dbReference type="SAM" id="MobiDB-lite"/>
    </source>
</evidence>
<sequence>MRDRGKAGVTDGPQDFNFSASSETPCRKHPNQSAAVGICSDCLKDRLLRLVCSDCGEQRLSSCSCSCSDGVSSSSHRNSYCSAMDVARVSFLIENDKAPDKPRNRSQKPPEQGIFLQRSSSSCVEVRRSRGGGIWRIKHLFRRKKSKADVDDVRSEIWVPEAVGISRSRSLCSFRDEDGRRSALSSAKISDVAGGVFLEPRRSGPQRGLFPARESDFRAMDESAFIDLRVDPSEFWGRRRSCGSDHGGVEQFGVGFGNTKSCGGPCRISAEERGGRRRKLWQWILNYHPAHHTTKK</sequence>
<accession>A0A5A7PH05</accession>
<comment type="caution">
    <text evidence="2">The sequence shown here is derived from an EMBL/GenBank/DDBJ whole genome shotgun (WGS) entry which is preliminary data.</text>
</comment>
<dbReference type="Proteomes" id="UP000325081">
    <property type="component" value="Unassembled WGS sequence"/>
</dbReference>